<dbReference type="PROSITE" id="PS51198">
    <property type="entry name" value="UVRD_HELICASE_ATP_BIND"/>
    <property type="match status" value="1"/>
</dbReference>
<keyword evidence="3 6" id="KW-0347">Helicase</keyword>
<keyword evidence="2 6" id="KW-0378">Hydrolase</keyword>
<comment type="caution">
    <text evidence="8">The sequence shown here is derived from an EMBL/GenBank/DDBJ whole genome shotgun (WGS) entry which is preliminary data.</text>
</comment>
<dbReference type="PANTHER" id="PTHR11070">
    <property type="entry name" value="UVRD / RECB / PCRA DNA HELICASE FAMILY MEMBER"/>
    <property type="match status" value="1"/>
</dbReference>
<reference evidence="8 9" key="1">
    <citation type="submission" date="2020-08" db="EMBL/GenBank/DDBJ databases">
        <title>Genomic Encyclopedia of Type Strains, Phase IV (KMG-V): Genome sequencing to study the core and pangenomes of soil and plant-associated prokaryotes.</title>
        <authorList>
            <person name="Whitman W."/>
        </authorList>
    </citation>
    <scope>NUCLEOTIDE SEQUENCE [LARGE SCALE GENOMIC DNA]</scope>
    <source>
        <strain evidence="8 9">SEMIA 4089</strain>
    </source>
</reference>
<feature type="domain" description="UvrD-like helicase ATP-binding" evidence="7">
    <location>
        <begin position="22"/>
        <end position="338"/>
    </location>
</feature>
<evidence type="ECO:0000313" key="8">
    <source>
        <dbReference type="EMBL" id="MBB4238522.1"/>
    </source>
</evidence>
<dbReference type="GO" id="GO:0000725">
    <property type="term" value="P:recombinational repair"/>
    <property type="evidence" value="ECO:0007669"/>
    <property type="project" value="TreeGrafter"/>
</dbReference>
<gene>
    <name evidence="8" type="ORF">GGD57_005134</name>
</gene>
<accession>A0A7W6R986</accession>
<dbReference type="Pfam" id="PF00580">
    <property type="entry name" value="UvrD-helicase"/>
    <property type="match status" value="1"/>
</dbReference>
<dbReference type="GO" id="GO:0016787">
    <property type="term" value="F:hydrolase activity"/>
    <property type="evidence" value="ECO:0007669"/>
    <property type="project" value="UniProtKB-UniRule"/>
</dbReference>
<evidence type="ECO:0000256" key="2">
    <source>
        <dbReference type="ARBA" id="ARBA00022801"/>
    </source>
</evidence>
<evidence type="ECO:0000259" key="7">
    <source>
        <dbReference type="PROSITE" id="PS51198"/>
    </source>
</evidence>
<dbReference type="Proteomes" id="UP000540909">
    <property type="component" value="Unassembled WGS sequence"/>
</dbReference>
<dbReference type="AlphaFoldDB" id="A0A7W6R986"/>
<feature type="binding site" evidence="6">
    <location>
        <begin position="43"/>
        <end position="50"/>
    </location>
    <ligand>
        <name>ATP</name>
        <dbReference type="ChEBI" id="CHEBI:30616"/>
    </ligand>
</feature>
<evidence type="ECO:0000256" key="5">
    <source>
        <dbReference type="ARBA" id="ARBA00034923"/>
    </source>
</evidence>
<evidence type="ECO:0000256" key="4">
    <source>
        <dbReference type="ARBA" id="ARBA00022840"/>
    </source>
</evidence>
<dbReference type="InterPro" id="IPR014016">
    <property type="entry name" value="UvrD-like_ATP-bd"/>
</dbReference>
<dbReference type="GO" id="GO:0005524">
    <property type="term" value="F:ATP binding"/>
    <property type="evidence" value="ECO:0007669"/>
    <property type="project" value="UniProtKB-UniRule"/>
</dbReference>
<dbReference type="Gene3D" id="3.40.50.300">
    <property type="entry name" value="P-loop containing nucleotide triphosphate hydrolases"/>
    <property type="match status" value="1"/>
</dbReference>
<dbReference type="GO" id="GO:0003677">
    <property type="term" value="F:DNA binding"/>
    <property type="evidence" value="ECO:0007669"/>
    <property type="project" value="InterPro"/>
</dbReference>
<name>A0A7W6R986_9HYPH</name>
<evidence type="ECO:0000256" key="6">
    <source>
        <dbReference type="PROSITE-ProRule" id="PRU00560"/>
    </source>
</evidence>
<protein>
    <recommendedName>
        <fullName evidence="5">DNA 3'-5' helicase II</fullName>
    </recommendedName>
</protein>
<dbReference type="InterPro" id="IPR027417">
    <property type="entry name" value="P-loop_NTPase"/>
</dbReference>
<dbReference type="EMBL" id="JACIFY010000022">
    <property type="protein sequence ID" value="MBB4238522.1"/>
    <property type="molecule type" value="Genomic_DNA"/>
</dbReference>
<evidence type="ECO:0000256" key="3">
    <source>
        <dbReference type="ARBA" id="ARBA00022806"/>
    </source>
</evidence>
<keyword evidence="1 6" id="KW-0547">Nucleotide-binding</keyword>
<evidence type="ECO:0000313" key="9">
    <source>
        <dbReference type="Proteomes" id="UP000540909"/>
    </source>
</evidence>
<proteinExistence type="predicted"/>
<dbReference type="PANTHER" id="PTHR11070:SF2">
    <property type="entry name" value="ATP-DEPENDENT DNA HELICASE SRS2"/>
    <property type="match status" value="1"/>
</dbReference>
<keyword evidence="4 6" id="KW-0067">ATP-binding</keyword>
<dbReference type="SUPFAM" id="SSF52540">
    <property type="entry name" value="P-loop containing nucleoside triphosphate hydrolases"/>
    <property type="match status" value="1"/>
</dbReference>
<sequence>MIKVAELTPEILAALSEEMGGCDFSQPSQRAFLSSVESCDVQAAPGNGKTTLLVAKLSLLSRTWNSRSEGVCVISHTNAARIEVEKRLASHASASAFLGYPHFIGTVTTFIDRFIALPYLRGLGWPLRRIDDEVFAAVAKRRVASRPNLRAMARRQPKNVENWVAKLEFSSAFNFQPGPVPDRIGIRARPRQVGPHTDSGAELEQIKASMTRDGYYRFGDMTALAARAMEHCPGLADKLRARFPLVILDEAQDTHGPQLALLHRIFGGGGVAFQLLGDQNQTLYEDPTLAPGDYWQPAAEAIPLNETRRFGEPIAAFASRLTVRRPQIITSLENYPAHRHIIMFNEARIGDVIPTYAEKVRDHWGNRIPDGHETWAVSSRHNLYRDRRGDWPKSLVDYHPAYRPGSSGSSKPTSFCAILRQAATLHAAHETPARIAEMLCRSLSELLDIAGYQGPDGHRVNNGNVWRILAADGDKHIAARHLLYLHVLNGQAVWRAEAWQEFLGALSAALGIVLDVNGNDECATFVAFIDQGSDNAVAAGAQVLRNAVTANGVLVQLGSIHSVKGRTVDAILVLETEIYRGQAADQRTMDLTTVLPHALGIEDRDFAASDAHLTAATNVFVGITRPRTLLALGIRRASVSPAMMEAAVQQGWILQDLTV</sequence>
<organism evidence="8 9">
    <name type="scientific">Rhizobium esperanzae</name>
    <dbReference type="NCBI Taxonomy" id="1967781"/>
    <lineage>
        <taxon>Bacteria</taxon>
        <taxon>Pseudomonadati</taxon>
        <taxon>Pseudomonadota</taxon>
        <taxon>Alphaproteobacteria</taxon>
        <taxon>Hyphomicrobiales</taxon>
        <taxon>Rhizobiaceae</taxon>
        <taxon>Rhizobium/Agrobacterium group</taxon>
        <taxon>Rhizobium</taxon>
    </lineage>
</organism>
<dbReference type="RefSeq" id="WP_184472929.1">
    <property type="nucleotide sequence ID" value="NZ_JACIFY010000022.1"/>
</dbReference>
<dbReference type="GO" id="GO:0043138">
    <property type="term" value="F:3'-5' DNA helicase activity"/>
    <property type="evidence" value="ECO:0007669"/>
    <property type="project" value="TreeGrafter"/>
</dbReference>
<evidence type="ECO:0000256" key="1">
    <source>
        <dbReference type="ARBA" id="ARBA00022741"/>
    </source>
</evidence>
<dbReference type="InterPro" id="IPR000212">
    <property type="entry name" value="DNA_helicase_UvrD/REP"/>
</dbReference>